<keyword evidence="3" id="KW-1185">Reference proteome</keyword>
<evidence type="ECO:0000256" key="1">
    <source>
        <dbReference type="SAM" id="MobiDB-lite"/>
    </source>
</evidence>
<accession>A0A0M9FWZ7</accession>
<feature type="region of interest" description="Disordered" evidence="1">
    <location>
        <begin position="301"/>
        <end position="612"/>
    </location>
</feature>
<feature type="compositionally biased region" description="Basic residues" evidence="1">
    <location>
        <begin position="780"/>
        <end position="797"/>
    </location>
</feature>
<organism evidence="2 3">
    <name type="scientific">Leptomonas pyrrhocoris</name>
    <name type="common">Firebug parasite</name>
    <dbReference type="NCBI Taxonomy" id="157538"/>
    <lineage>
        <taxon>Eukaryota</taxon>
        <taxon>Discoba</taxon>
        <taxon>Euglenozoa</taxon>
        <taxon>Kinetoplastea</taxon>
        <taxon>Metakinetoplastina</taxon>
        <taxon>Trypanosomatida</taxon>
        <taxon>Trypanosomatidae</taxon>
        <taxon>Leishmaniinae</taxon>
        <taxon>Leptomonas</taxon>
    </lineage>
</organism>
<dbReference type="OMA" id="SCHQRTP"/>
<feature type="compositionally biased region" description="Polar residues" evidence="1">
    <location>
        <begin position="416"/>
        <end position="427"/>
    </location>
</feature>
<dbReference type="AlphaFoldDB" id="A0A0M9FWZ7"/>
<comment type="caution">
    <text evidence="2">The sequence shown here is derived from an EMBL/GenBank/DDBJ whole genome shotgun (WGS) entry which is preliminary data.</text>
</comment>
<feature type="compositionally biased region" description="Low complexity" evidence="1">
    <location>
        <begin position="815"/>
        <end position="845"/>
    </location>
</feature>
<dbReference type="GeneID" id="26907297"/>
<evidence type="ECO:0000313" key="2">
    <source>
        <dbReference type="EMBL" id="KPA77667.1"/>
    </source>
</evidence>
<gene>
    <name evidence="2" type="ORF">ABB37_07011</name>
</gene>
<feature type="compositionally biased region" description="Basic and acidic residues" evidence="1">
    <location>
        <begin position="397"/>
        <end position="407"/>
    </location>
</feature>
<evidence type="ECO:0000313" key="3">
    <source>
        <dbReference type="Proteomes" id="UP000037923"/>
    </source>
</evidence>
<feature type="region of interest" description="Disordered" evidence="1">
    <location>
        <begin position="150"/>
        <end position="209"/>
    </location>
</feature>
<name>A0A0M9FWZ7_LEPPY</name>
<proteinExistence type="predicted"/>
<feature type="compositionally biased region" description="Polar residues" evidence="1">
    <location>
        <begin position="309"/>
        <end position="327"/>
    </location>
</feature>
<feature type="compositionally biased region" description="Acidic residues" evidence="1">
    <location>
        <begin position="67"/>
        <end position="86"/>
    </location>
</feature>
<feature type="compositionally biased region" description="Low complexity" evidence="1">
    <location>
        <begin position="187"/>
        <end position="201"/>
    </location>
</feature>
<reference evidence="2 3" key="1">
    <citation type="submission" date="2015-07" db="EMBL/GenBank/DDBJ databases">
        <title>High-quality genome of monoxenous trypanosomatid Leptomonas pyrrhocoris.</title>
        <authorList>
            <person name="Flegontov P."/>
            <person name="Butenko A."/>
            <person name="Firsov S."/>
            <person name="Vlcek C."/>
            <person name="Logacheva M.D."/>
            <person name="Field M."/>
            <person name="Filatov D."/>
            <person name="Flegontova O."/>
            <person name="Gerasimov E."/>
            <person name="Jackson A.P."/>
            <person name="Kelly S."/>
            <person name="Opperdoes F."/>
            <person name="O'Reilly A."/>
            <person name="Votypka J."/>
            <person name="Yurchenko V."/>
            <person name="Lukes J."/>
        </authorList>
    </citation>
    <scope>NUCLEOTIDE SEQUENCE [LARGE SCALE GENOMIC DNA]</scope>
    <source>
        <strain evidence="2">H10</strain>
    </source>
</reference>
<feature type="region of interest" description="Disordered" evidence="1">
    <location>
        <begin position="778"/>
        <end position="852"/>
    </location>
</feature>
<protein>
    <submittedName>
        <fullName evidence="2">Uncharacterized protein</fullName>
    </submittedName>
</protein>
<sequence length="1054" mass="107496">METSSPAVPIEPVITIISSDGETFSLSAQTVAHSHLLEGALRKWAEVYQVQMKPPAHAGRSGSLPGEDADDATTTDATADDPEETPDERFIEGYYDETASDVSATSGMIEDTLNNLDGRAAAAAGEEALVGSEVDQPKVMRMVSVPVNGEEADAVESGGAPAEGDIVDDSEDSDRTASVLPSPHEGSMSSSTTPTKTMDSSNGDATASVGGVVGSGLGAAPRSISPFVRDVSSSPPTSLVRDAAGDEPSGQGNGSSCNGGLSGVSASTGITGGPGDAVDCVVRNQLPAVQNGAATRLPANMVISPDGHGSQTSPSALMDADQSTPSVLSEEEVEAEEQVRSGDGVGPAKVHGKADPRNLGDEGLDDAAAPIDGVVSPTSPSPSPEAAAIATSTNVHSDADVPNRDADPVVPALGSPNGNAEVHTSSGNRDDDKKLTSPSSRDGFIERRRSAVVVTAGAAEEDTDDVVLDSSGSGISINISSNSNGCARDSCTLPEPMEAATTTTAAAASSTTPSHTPGSFRSGSGHLSASPAPDWRSPTSCHQRTPCIADEDDVGAMVSDDDENGVVEEAEKEENGAAAAATVPAAKQNSTNPIRASAVGGTEVTAPSRGLTASDDTTTVAAASLAADPGSSLVYSDGIRITSSAIVFDLLPVISSVHTSLSTSMMSPQSLRKAIGSPDVMSTGQDSLTLTSAGGTVAGGDEASRDKFVDPTTAPTVAAAAAAITATGGESTTTTAAAAPPGPKMIIHSSILVLCIKYMTHFAEAEAQAAAAAAAAAAMKAKRRKRGRRRRHRHRRQQQQQHDPDHSFNQENGDGDSSSDGSTATSSTSSSTDVSGSSSSDNNSDSEADSLTGSYNSINAPVIISVPLPPPSGAAAAAVAGAGVGAAPSAEAANVLPCGPAAIPMPLTRPLVTFLSPWERSFLYLDLLGAPESVLTAALAIQEVCPDFDYFCPGPCLRNARAKAALMTPPPPSEGVHTLVEVMRAAKQLQIDPLHALCTGWLADFMIRVSYGATDNFEAAHLIRQCLRVPSDWNRRETDCLKLENEWPANEEAE</sequence>
<dbReference type="RefSeq" id="XP_015656106.1">
    <property type="nucleotide sequence ID" value="XM_015805493.1"/>
</dbReference>
<feature type="region of interest" description="Disordered" evidence="1">
    <location>
        <begin position="223"/>
        <end position="260"/>
    </location>
</feature>
<dbReference type="VEuPathDB" id="TriTrypDB:LpyrH10_16_1930"/>
<dbReference type="Proteomes" id="UP000037923">
    <property type="component" value="Unassembled WGS sequence"/>
</dbReference>
<feature type="compositionally biased region" description="Polar residues" evidence="1">
    <location>
        <begin position="513"/>
        <end position="527"/>
    </location>
</feature>
<dbReference type="OrthoDB" id="251018at2759"/>
<feature type="compositionally biased region" description="Low complexity" evidence="1">
    <location>
        <begin position="470"/>
        <end position="485"/>
    </location>
</feature>
<feature type="compositionally biased region" description="Acidic residues" evidence="1">
    <location>
        <begin position="549"/>
        <end position="572"/>
    </location>
</feature>
<feature type="compositionally biased region" description="Low complexity" evidence="1">
    <location>
        <begin position="384"/>
        <end position="393"/>
    </location>
</feature>
<dbReference type="EMBL" id="LGTL01000016">
    <property type="protein sequence ID" value="KPA77667.1"/>
    <property type="molecule type" value="Genomic_DNA"/>
</dbReference>
<feature type="compositionally biased region" description="Low complexity" evidence="1">
    <location>
        <begin position="499"/>
        <end position="512"/>
    </location>
</feature>
<feature type="region of interest" description="Disordered" evidence="1">
    <location>
        <begin position="55"/>
        <end position="87"/>
    </location>
</feature>
<feature type="region of interest" description="Disordered" evidence="1">
    <location>
        <begin position="686"/>
        <end position="709"/>
    </location>
</feature>